<feature type="region of interest" description="Disordered" evidence="1">
    <location>
        <begin position="299"/>
        <end position="364"/>
    </location>
</feature>
<evidence type="ECO:0000256" key="1">
    <source>
        <dbReference type="SAM" id="MobiDB-lite"/>
    </source>
</evidence>
<name>A0ABN8I615_9NEOP</name>
<proteinExistence type="predicted"/>
<protein>
    <recommendedName>
        <fullName evidence="4">DNA endonuclease activator Ctp1 C-terminal domain-containing protein</fullName>
    </recommendedName>
</protein>
<evidence type="ECO:0000313" key="2">
    <source>
        <dbReference type="EMBL" id="CAH2048421.1"/>
    </source>
</evidence>
<feature type="compositionally biased region" description="Basic residues" evidence="1">
    <location>
        <begin position="352"/>
        <end position="364"/>
    </location>
</feature>
<evidence type="ECO:0008006" key="4">
    <source>
        <dbReference type="Google" id="ProtNLM"/>
    </source>
</evidence>
<dbReference type="PANTHER" id="PTHR15107">
    <property type="entry name" value="RETINOBLASTOMA BINDING PROTEIN 8"/>
    <property type="match status" value="1"/>
</dbReference>
<evidence type="ECO:0000313" key="3">
    <source>
        <dbReference type="Proteomes" id="UP000837857"/>
    </source>
</evidence>
<accession>A0ABN8I615</accession>
<feature type="compositionally biased region" description="Basic and acidic residues" evidence="1">
    <location>
        <begin position="534"/>
        <end position="545"/>
    </location>
</feature>
<reference evidence="2" key="1">
    <citation type="submission" date="2022-03" db="EMBL/GenBank/DDBJ databases">
        <authorList>
            <person name="Martin H S."/>
        </authorList>
    </citation>
    <scope>NUCLEOTIDE SEQUENCE</scope>
</reference>
<dbReference type="EMBL" id="OW152830">
    <property type="protein sequence ID" value="CAH2048421.1"/>
    <property type="molecule type" value="Genomic_DNA"/>
</dbReference>
<dbReference type="Proteomes" id="UP000837857">
    <property type="component" value="Chromosome 18"/>
</dbReference>
<sequence>MNISAGPSRIDEEIQFTSSFLKVRSNVKVQTLENTLLKSIKDYRDLITEFEDIFNESECYRNQVLIQKEKCESESCVSSEALKKVIAGKDDTIQSIGNILKELIEKKDFNIINNAFRIIYGEQFPLQKAISLEEKAIPNLEILNRRNVDDNFPLSDLDECATTTKINDISSGRKSPIIPSKIPRNRSCSIIEKTKPQEKKKCPDSWPTSEEKALKLLCPTPAKGRWKGRYRQSRLSFVTPKTETAVDLTCSMSDCEGNLKPIKMESIENDDTILPSPTSGQINFTSVYKSAGRCSPYKQKKSLSTLKPKGDEESIESTNNKENKPSNKDIDVTDIGMDVLKESNRCESSQSKSKKPSPTKKLKTKCTKFIDDNDENMPKDATLKNEMEESIDILRHFPNRFLTSPTKQRIVTPTKSRGNNDDVDESMSLLHRINKIDDVMYSPSSPSKRPLSQSDIPPSLSVLRPNFTAKVVSGDVNNKRTKPDLVEPIFKEPTVRKKAEKLALPGWSCDECKEFYAELYKDDPVMLRQKMEACSRHRGRRDPARPKTPPGFWQPRWNVPTDTDDFNRRNDAL</sequence>
<dbReference type="InterPro" id="IPR033316">
    <property type="entry name" value="RBBP8-like"/>
</dbReference>
<keyword evidence="3" id="KW-1185">Reference proteome</keyword>
<gene>
    <name evidence="2" type="ORF">IPOD504_LOCUS6050</name>
</gene>
<feature type="compositionally biased region" description="Basic and acidic residues" evidence="1">
    <location>
        <begin position="319"/>
        <end position="331"/>
    </location>
</feature>
<feature type="non-terminal residue" evidence="2">
    <location>
        <position position="1"/>
    </location>
</feature>
<feature type="region of interest" description="Disordered" evidence="1">
    <location>
        <begin position="534"/>
        <end position="573"/>
    </location>
</feature>
<organism evidence="2 3">
    <name type="scientific">Iphiclides podalirius</name>
    <name type="common">scarce swallowtail</name>
    <dbReference type="NCBI Taxonomy" id="110791"/>
    <lineage>
        <taxon>Eukaryota</taxon>
        <taxon>Metazoa</taxon>
        <taxon>Ecdysozoa</taxon>
        <taxon>Arthropoda</taxon>
        <taxon>Hexapoda</taxon>
        <taxon>Insecta</taxon>
        <taxon>Pterygota</taxon>
        <taxon>Neoptera</taxon>
        <taxon>Endopterygota</taxon>
        <taxon>Lepidoptera</taxon>
        <taxon>Glossata</taxon>
        <taxon>Ditrysia</taxon>
        <taxon>Papilionoidea</taxon>
        <taxon>Papilionidae</taxon>
        <taxon>Papilioninae</taxon>
        <taxon>Iphiclides</taxon>
    </lineage>
</organism>
<dbReference type="PANTHER" id="PTHR15107:SF0">
    <property type="entry name" value="DNA ENDONUCLEASE ACTIVATOR CTP1 C-TERMINAL DOMAIN-CONTAINING PROTEIN"/>
    <property type="match status" value="1"/>
</dbReference>